<sequence>MFKNKFHIISLIVALVMGVLLIVAQIPSTQTAPKNLPIAIVDADHSSTSAAIVKQLTSVTSTGGENATTIKWSKVDSKAAVKKAMDQQKYYGALIIDANFAENAMSLASGKPINPSMNIIINQAKNPTVAAAVQNVLTMMANRAGQGVSTQVLTKLQTLNMPVPATTAKTLLNPVEVKTEIVHNTTNKATASSSFFQPIWMGALLGSLMMMYAQKSLDQSDANKKWRNKVVELAVVAVIALIAGFGTTLAAHTILGYDYGQFIEVALFASLASFVFQLLMLGVQMWVGFIGLPVFALLMLFAAPLMALAPEMLTAFYTNWVMPWLPMRFLLDGMRSIVYYNGGLWNGNTQALIWVGVIGLGLMISSMYKPQKASI</sequence>
<organism evidence="7 8">
    <name type="scientific">Weissella muntiaci</name>
    <dbReference type="NCBI Taxonomy" id="2508881"/>
    <lineage>
        <taxon>Bacteria</taxon>
        <taxon>Bacillati</taxon>
        <taxon>Bacillota</taxon>
        <taxon>Bacilli</taxon>
        <taxon>Lactobacillales</taxon>
        <taxon>Lactobacillaceae</taxon>
        <taxon>Weissella</taxon>
    </lineage>
</organism>
<accession>A0A6C2C2J5</accession>
<reference evidence="7 8" key="1">
    <citation type="submission" date="2019-01" db="EMBL/GenBank/DDBJ databases">
        <title>Weissella sp. nov., a novel lactic acid bacterium isolated from animal feces.</title>
        <authorList>
            <person name="Wang L.-T."/>
        </authorList>
    </citation>
    <scope>NUCLEOTIDE SEQUENCE [LARGE SCALE GENOMIC DNA]</scope>
    <source>
        <strain evidence="7 8">8H-2</strain>
    </source>
</reference>
<proteinExistence type="predicted"/>
<dbReference type="EMBL" id="SDGZ01000023">
    <property type="protein sequence ID" value="TYC48144.1"/>
    <property type="molecule type" value="Genomic_DNA"/>
</dbReference>
<dbReference type="PANTHER" id="PTHR43077:SF5">
    <property type="entry name" value="PHAGE INFECTION PROTEIN"/>
    <property type="match status" value="1"/>
</dbReference>
<protein>
    <submittedName>
        <fullName evidence="7">DUF3533 domain-containing protein</fullName>
    </submittedName>
</protein>
<feature type="transmembrane region" description="Helical" evidence="5">
    <location>
        <begin position="233"/>
        <end position="255"/>
    </location>
</feature>
<keyword evidence="4 5" id="KW-0472">Membrane</keyword>
<name>A0A6C2C2J5_9LACO</name>
<dbReference type="Proteomes" id="UP000371977">
    <property type="component" value="Unassembled WGS sequence"/>
</dbReference>
<dbReference type="AlphaFoldDB" id="A0A6C2C2J5"/>
<evidence type="ECO:0000256" key="4">
    <source>
        <dbReference type="ARBA" id="ARBA00023136"/>
    </source>
</evidence>
<evidence type="ECO:0000256" key="1">
    <source>
        <dbReference type="ARBA" id="ARBA00004141"/>
    </source>
</evidence>
<comment type="caution">
    <text evidence="7">The sequence shown here is derived from an EMBL/GenBank/DDBJ whole genome shotgun (WGS) entry which is preliminary data.</text>
</comment>
<feature type="transmembrane region" description="Helical" evidence="5">
    <location>
        <begin position="286"/>
        <end position="307"/>
    </location>
</feature>
<dbReference type="PANTHER" id="PTHR43077">
    <property type="entry name" value="TRANSPORT PERMEASE YVFS-RELATED"/>
    <property type="match status" value="1"/>
</dbReference>
<feature type="transmembrane region" description="Helical" evidence="5">
    <location>
        <begin position="6"/>
        <end position="24"/>
    </location>
</feature>
<dbReference type="Pfam" id="PF12051">
    <property type="entry name" value="DUF3533"/>
    <property type="match status" value="1"/>
</dbReference>
<evidence type="ECO:0000313" key="7">
    <source>
        <dbReference type="EMBL" id="TYC48144.1"/>
    </source>
</evidence>
<feature type="transmembrane region" description="Helical" evidence="5">
    <location>
        <begin position="262"/>
        <end position="280"/>
    </location>
</feature>
<gene>
    <name evidence="7" type="ORF">ESZ50_09185</name>
</gene>
<keyword evidence="3 5" id="KW-1133">Transmembrane helix</keyword>
<dbReference type="RefSeq" id="WP_148623279.1">
    <property type="nucleotide sequence ID" value="NZ_SDGZ01000023.1"/>
</dbReference>
<comment type="subcellular location">
    <subcellularLocation>
        <location evidence="1">Membrane</location>
        <topology evidence="1">Multi-pass membrane protein</topology>
    </subcellularLocation>
</comment>
<dbReference type="InterPro" id="IPR022703">
    <property type="entry name" value="DUF3533"/>
</dbReference>
<evidence type="ECO:0000256" key="5">
    <source>
        <dbReference type="SAM" id="Phobius"/>
    </source>
</evidence>
<evidence type="ECO:0000256" key="2">
    <source>
        <dbReference type="ARBA" id="ARBA00022692"/>
    </source>
</evidence>
<dbReference type="GO" id="GO:0016020">
    <property type="term" value="C:membrane"/>
    <property type="evidence" value="ECO:0007669"/>
    <property type="project" value="UniProtKB-SubCell"/>
</dbReference>
<keyword evidence="2 5" id="KW-0812">Transmembrane</keyword>
<feature type="transmembrane region" description="Helical" evidence="5">
    <location>
        <begin position="195"/>
        <end position="213"/>
    </location>
</feature>
<keyword evidence="8" id="KW-1185">Reference proteome</keyword>
<dbReference type="OrthoDB" id="9811483at2"/>
<evidence type="ECO:0000313" key="8">
    <source>
        <dbReference type="Proteomes" id="UP000371977"/>
    </source>
</evidence>
<dbReference type="Gene3D" id="3.40.1710.10">
    <property type="entry name" value="abc type-2 transporter like domain"/>
    <property type="match status" value="1"/>
</dbReference>
<evidence type="ECO:0000256" key="3">
    <source>
        <dbReference type="ARBA" id="ARBA00022989"/>
    </source>
</evidence>
<dbReference type="InterPro" id="IPR051328">
    <property type="entry name" value="T7SS_ABC-Transporter"/>
</dbReference>
<evidence type="ECO:0000259" key="6">
    <source>
        <dbReference type="Pfam" id="PF12051"/>
    </source>
</evidence>
<feature type="domain" description="DUF3533" evidence="6">
    <location>
        <begin position="12"/>
        <end position="341"/>
    </location>
</feature>
<feature type="transmembrane region" description="Helical" evidence="5">
    <location>
        <begin position="351"/>
        <end position="368"/>
    </location>
</feature>